<evidence type="ECO:0000313" key="5">
    <source>
        <dbReference type="Ensembl" id="ENSSSUP00005000987.1"/>
    </source>
</evidence>
<dbReference type="PROSITE" id="PS50835">
    <property type="entry name" value="IG_LIKE"/>
    <property type="match status" value="1"/>
</dbReference>
<dbReference type="SMART" id="SM00409">
    <property type="entry name" value="IG"/>
    <property type="match status" value="1"/>
</dbReference>
<dbReference type="GO" id="GO:0005886">
    <property type="term" value="C:plasma membrane"/>
    <property type="evidence" value="ECO:0007669"/>
    <property type="project" value="UniProtKB-ARBA"/>
</dbReference>
<evidence type="ECO:0000313" key="6">
    <source>
        <dbReference type="Proteomes" id="UP000472268"/>
    </source>
</evidence>
<feature type="domain" description="Ig-like" evidence="4">
    <location>
        <begin position="16"/>
        <end position="113"/>
    </location>
</feature>
<keyword evidence="1" id="KW-0391">Immunity</keyword>
<accession>A0A673SLH5</accession>
<sequence>MRFPAQLLGLLVLWIPGSSGDVVMTQTPTSLAVTLGQPASISCRASQSLLYSDGNTYLDWYLQKPGQSPRLLIYEVSNRYSGVPDRFSGSGSGTDFTLRISRVEAEDIGVYYCMQGTHAPPTVVQPRTQTSILSWPHCPHVLLVCGAGPADLTLWRKTRELRGPGGSCGLWGPEGLGCSSGITQRGPGNGRSLWGKLQGLERGETLGAGSREKRHRGLNTHPRSPCLASPCQFSQCDRQTTGADLWNTSEMHAGVWPFYILGLPWTL</sequence>
<dbReference type="InterPro" id="IPR050150">
    <property type="entry name" value="IgV_Light_Chain"/>
</dbReference>
<dbReference type="InterPro" id="IPR003599">
    <property type="entry name" value="Ig_sub"/>
</dbReference>
<dbReference type="CDD" id="cd04980">
    <property type="entry name" value="IgV_L_kappa"/>
    <property type="match status" value="1"/>
</dbReference>
<dbReference type="GO" id="GO:0019814">
    <property type="term" value="C:immunoglobulin complex"/>
    <property type="evidence" value="ECO:0007669"/>
    <property type="project" value="UniProtKB-KW"/>
</dbReference>
<feature type="signal peptide" evidence="3">
    <location>
        <begin position="1"/>
        <end position="20"/>
    </location>
</feature>
<dbReference type="Gene3D" id="2.60.40.10">
    <property type="entry name" value="Immunoglobulins"/>
    <property type="match status" value="1"/>
</dbReference>
<dbReference type="InterPro" id="IPR013783">
    <property type="entry name" value="Ig-like_fold"/>
</dbReference>
<reference evidence="5 6" key="1">
    <citation type="submission" date="2019-05" db="EMBL/GenBank/DDBJ databases">
        <title>A Chromosome-scale Meerkat (S. suricatta) Genome Assembly.</title>
        <authorList>
            <person name="Dudchenko O."/>
            <person name="Lieberman Aiden E."/>
            <person name="Tung J."/>
            <person name="Barreiro L.B."/>
            <person name="Clutton-Brock T.H."/>
        </authorList>
    </citation>
    <scope>NUCLEOTIDE SEQUENCE [LARGE SCALE GENOMIC DNA]</scope>
</reference>
<feature type="chain" id="PRO_5025547576" description="Ig-like domain-containing protein" evidence="3">
    <location>
        <begin position="21"/>
        <end position="267"/>
    </location>
</feature>
<dbReference type="Ensembl" id="ENSSSUT00005001173.1">
    <property type="protein sequence ID" value="ENSSSUP00005000987.1"/>
    <property type="gene ID" value="ENSSSUG00005000702.1"/>
</dbReference>
<dbReference type="InterPro" id="IPR013106">
    <property type="entry name" value="Ig_V-set"/>
</dbReference>
<keyword evidence="3" id="KW-0732">Signal</keyword>
<evidence type="ECO:0000259" key="4">
    <source>
        <dbReference type="PROSITE" id="PS50835"/>
    </source>
</evidence>
<keyword evidence="6" id="KW-1185">Reference proteome</keyword>
<evidence type="ECO:0000256" key="2">
    <source>
        <dbReference type="ARBA" id="ARBA00043265"/>
    </source>
</evidence>
<dbReference type="Pfam" id="PF07686">
    <property type="entry name" value="V-set"/>
    <property type="match status" value="1"/>
</dbReference>
<keyword evidence="2" id="KW-1064">Adaptive immunity</keyword>
<dbReference type="FunFam" id="2.60.40.10:FF:000365">
    <property type="entry name" value="If kappa light chain"/>
    <property type="match status" value="1"/>
</dbReference>
<reference evidence="5" key="3">
    <citation type="submission" date="2025-09" db="UniProtKB">
        <authorList>
            <consortium name="Ensembl"/>
        </authorList>
    </citation>
    <scope>IDENTIFICATION</scope>
</reference>
<dbReference type="GO" id="GO:0002376">
    <property type="term" value="P:immune system process"/>
    <property type="evidence" value="ECO:0007669"/>
    <property type="project" value="UniProtKB-KW"/>
</dbReference>
<name>A0A673SLH5_SURSU</name>
<dbReference type="PANTHER" id="PTHR23267">
    <property type="entry name" value="IMMUNOGLOBULIN LIGHT CHAIN"/>
    <property type="match status" value="1"/>
</dbReference>
<dbReference type="SUPFAM" id="SSF48726">
    <property type="entry name" value="Immunoglobulin"/>
    <property type="match status" value="1"/>
</dbReference>
<dbReference type="AlphaFoldDB" id="A0A673SLH5"/>
<dbReference type="SMART" id="SM00406">
    <property type="entry name" value="IGv"/>
    <property type="match status" value="1"/>
</dbReference>
<proteinExistence type="predicted"/>
<dbReference type="InterPro" id="IPR007110">
    <property type="entry name" value="Ig-like_dom"/>
</dbReference>
<dbReference type="InterPro" id="IPR036179">
    <property type="entry name" value="Ig-like_dom_sf"/>
</dbReference>
<evidence type="ECO:0000256" key="3">
    <source>
        <dbReference type="SAM" id="SignalP"/>
    </source>
</evidence>
<protein>
    <recommendedName>
        <fullName evidence="4">Ig-like domain-containing protein</fullName>
    </recommendedName>
</protein>
<keyword evidence="2" id="KW-1280">Immunoglobulin</keyword>
<reference evidence="5" key="2">
    <citation type="submission" date="2025-08" db="UniProtKB">
        <authorList>
            <consortium name="Ensembl"/>
        </authorList>
    </citation>
    <scope>IDENTIFICATION</scope>
</reference>
<evidence type="ECO:0000256" key="1">
    <source>
        <dbReference type="ARBA" id="ARBA00022859"/>
    </source>
</evidence>
<organism evidence="5 6">
    <name type="scientific">Suricata suricatta</name>
    <name type="common">Meerkat</name>
    <dbReference type="NCBI Taxonomy" id="37032"/>
    <lineage>
        <taxon>Eukaryota</taxon>
        <taxon>Metazoa</taxon>
        <taxon>Chordata</taxon>
        <taxon>Craniata</taxon>
        <taxon>Vertebrata</taxon>
        <taxon>Euteleostomi</taxon>
        <taxon>Mammalia</taxon>
        <taxon>Eutheria</taxon>
        <taxon>Laurasiatheria</taxon>
        <taxon>Carnivora</taxon>
        <taxon>Feliformia</taxon>
        <taxon>Herpestidae</taxon>
        <taxon>Suricata</taxon>
    </lineage>
</organism>
<dbReference type="Proteomes" id="UP000472268">
    <property type="component" value="Chromosome 4"/>
</dbReference>
<dbReference type="GO" id="GO:0005576">
    <property type="term" value="C:extracellular region"/>
    <property type="evidence" value="ECO:0007669"/>
    <property type="project" value="UniProtKB-ARBA"/>
</dbReference>